<feature type="transmembrane region" description="Helical" evidence="5">
    <location>
        <begin position="21"/>
        <end position="39"/>
    </location>
</feature>
<dbReference type="OrthoDB" id="1524955at2"/>
<dbReference type="EMBL" id="FOPC01000006">
    <property type="protein sequence ID" value="SFG64424.1"/>
    <property type="molecule type" value="Genomic_DNA"/>
</dbReference>
<keyword evidence="5" id="KW-0812">Transmembrane</keyword>
<feature type="coiled-coil region" evidence="4">
    <location>
        <begin position="47"/>
        <end position="74"/>
    </location>
</feature>
<evidence type="ECO:0000256" key="5">
    <source>
        <dbReference type="SAM" id="Phobius"/>
    </source>
</evidence>
<evidence type="ECO:0000256" key="3">
    <source>
        <dbReference type="ARBA" id="ARBA00022729"/>
    </source>
</evidence>
<reference evidence="7" key="1">
    <citation type="submission" date="2016-10" db="EMBL/GenBank/DDBJ databases">
        <authorList>
            <person name="Varghese N."/>
            <person name="Submissions S."/>
        </authorList>
    </citation>
    <scope>NUCLEOTIDE SEQUENCE [LARGE SCALE GENOMIC DNA]</scope>
    <source>
        <strain evidence="7">DSM 19315</strain>
    </source>
</reference>
<evidence type="ECO:0000256" key="1">
    <source>
        <dbReference type="ARBA" id="ARBA00003989"/>
    </source>
</evidence>
<dbReference type="Pfam" id="PF10627">
    <property type="entry name" value="CsgE"/>
    <property type="match status" value="1"/>
</dbReference>
<comment type="function">
    <text evidence="1">May be involved in the biogenesis of curli organelles.</text>
</comment>
<evidence type="ECO:0000313" key="6">
    <source>
        <dbReference type="EMBL" id="SFG64424.1"/>
    </source>
</evidence>
<dbReference type="InterPro" id="IPR018900">
    <property type="entry name" value="Curli_CsgE"/>
</dbReference>
<gene>
    <name evidence="6" type="ORF">SAMN04487988_10638</name>
</gene>
<name>A0A1I2THP6_9BACT</name>
<evidence type="ECO:0000256" key="4">
    <source>
        <dbReference type="SAM" id="Coils"/>
    </source>
</evidence>
<keyword evidence="4" id="KW-0175">Coiled coil</keyword>
<dbReference type="STRING" id="435880.SAMN04487988_10638"/>
<keyword evidence="7" id="KW-1185">Reference proteome</keyword>
<keyword evidence="3" id="KW-0732">Signal</keyword>
<keyword evidence="5" id="KW-0472">Membrane</keyword>
<protein>
    <recommendedName>
        <fullName evidence="2">Curli production assembly/transport component CsgE</fullName>
    </recommendedName>
</protein>
<organism evidence="6 7">
    <name type="scientific">Algoriphagus hitonicola</name>
    <dbReference type="NCBI Taxonomy" id="435880"/>
    <lineage>
        <taxon>Bacteria</taxon>
        <taxon>Pseudomonadati</taxon>
        <taxon>Bacteroidota</taxon>
        <taxon>Cytophagia</taxon>
        <taxon>Cytophagales</taxon>
        <taxon>Cyclobacteriaceae</taxon>
        <taxon>Algoriphagus</taxon>
    </lineage>
</organism>
<evidence type="ECO:0000313" key="7">
    <source>
        <dbReference type="Proteomes" id="UP000199642"/>
    </source>
</evidence>
<dbReference type="AlphaFoldDB" id="A0A1I2THP6"/>
<accession>A0A1I2THP6</accession>
<proteinExistence type="predicted"/>
<keyword evidence="5" id="KW-1133">Transmembrane helix</keyword>
<dbReference type="Proteomes" id="UP000199642">
    <property type="component" value="Unassembled WGS sequence"/>
</dbReference>
<evidence type="ECO:0000256" key="2">
    <source>
        <dbReference type="ARBA" id="ARBA00014024"/>
    </source>
</evidence>
<dbReference type="RefSeq" id="WP_092791054.1">
    <property type="nucleotide sequence ID" value="NZ_FOPC01000006.1"/>
</dbReference>
<sequence length="190" mass="22090">MNSGNKYRIVDDLVRGLKKKYLSWVFLFSLILFFIPQWAEAQTQPAKIDTSKKVKKTEQELKELLNKIVNQEVKKVSSDAELEIDGLIVDETKTKVGRDFYDYFYRDWQPPAEASNYSIFIIEKPFRLNTTIIEIKINEITVFESFLQPRGDLVEGLAIQSIANTQFYLQQYDELVRELGGEDTRGTGIY</sequence>